<dbReference type="Gene3D" id="3.40.50.620">
    <property type="entry name" value="HUPs"/>
    <property type="match status" value="1"/>
</dbReference>
<dbReference type="Pfam" id="PF03441">
    <property type="entry name" value="FAD_binding_7"/>
    <property type="match status" value="1"/>
</dbReference>
<organism evidence="8 9">
    <name type="scientific">Porphyridium purpureum</name>
    <name type="common">Red alga</name>
    <name type="synonym">Porphyridium cruentum</name>
    <dbReference type="NCBI Taxonomy" id="35688"/>
    <lineage>
        <taxon>Eukaryota</taxon>
        <taxon>Rhodophyta</taxon>
        <taxon>Bangiophyceae</taxon>
        <taxon>Porphyridiales</taxon>
        <taxon>Porphyridiaceae</taxon>
        <taxon>Porphyridium</taxon>
    </lineage>
</organism>
<keyword evidence="3 4" id="KW-0274">FAD</keyword>
<dbReference type="InterPro" id="IPR036134">
    <property type="entry name" value="Crypto/Photolyase_FAD-like_sf"/>
</dbReference>
<dbReference type="Gene3D" id="1.10.579.10">
    <property type="entry name" value="DNA Cyclobutane Dipyrimidine Photolyase, subunit A, domain 3"/>
    <property type="match status" value="1"/>
</dbReference>
<dbReference type="GO" id="GO:0003677">
    <property type="term" value="F:DNA binding"/>
    <property type="evidence" value="ECO:0007669"/>
    <property type="project" value="TreeGrafter"/>
</dbReference>
<keyword evidence="8" id="KW-0456">Lyase</keyword>
<dbReference type="InterPro" id="IPR014729">
    <property type="entry name" value="Rossmann-like_a/b/a_fold"/>
</dbReference>
<keyword evidence="2 4" id="KW-0285">Flavoprotein</keyword>
<feature type="site" description="Electron transfer via tryptophanyl radical" evidence="5">
    <location>
        <position position="415"/>
    </location>
</feature>
<feature type="domain" description="Photolyase/cryptochrome alpha/beta" evidence="7">
    <location>
        <begin position="3"/>
        <end position="142"/>
    </location>
</feature>
<evidence type="ECO:0000256" key="6">
    <source>
        <dbReference type="SAM" id="MobiDB-lite"/>
    </source>
</evidence>
<evidence type="ECO:0000256" key="2">
    <source>
        <dbReference type="ARBA" id="ARBA00022630"/>
    </source>
</evidence>
<evidence type="ECO:0000256" key="5">
    <source>
        <dbReference type="PIRSR" id="PIRSR602081-2"/>
    </source>
</evidence>
<dbReference type="PROSITE" id="PS51645">
    <property type="entry name" value="PHR_CRY_ALPHA_BETA"/>
    <property type="match status" value="1"/>
</dbReference>
<reference evidence="9" key="1">
    <citation type="journal article" date="2019" name="Nat. Commun.">
        <title>Expansion of phycobilisome linker gene families in mesophilic red algae.</title>
        <authorList>
            <person name="Lee J."/>
            <person name="Kim D."/>
            <person name="Bhattacharya D."/>
            <person name="Yoon H.S."/>
        </authorList>
    </citation>
    <scope>NUCLEOTIDE SEQUENCE [LARGE SCALE GENOMIC DNA]</scope>
    <source>
        <strain evidence="9">CCMP 1328</strain>
    </source>
</reference>
<comment type="similarity">
    <text evidence="1">Belongs to the DNA photolyase class-1 family.</text>
</comment>
<dbReference type="SUPFAM" id="SSF52425">
    <property type="entry name" value="Cryptochrome/photolyase, N-terminal domain"/>
    <property type="match status" value="1"/>
</dbReference>
<dbReference type="GO" id="GO:0071949">
    <property type="term" value="F:FAD binding"/>
    <property type="evidence" value="ECO:0007669"/>
    <property type="project" value="TreeGrafter"/>
</dbReference>
<protein>
    <submittedName>
        <fullName evidence="8">(6-4)DNA photolyase</fullName>
    </submittedName>
</protein>
<evidence type="ECO:0000256" key="1">
    <source>
        <dbReference type="ARBA" id="ARBA00005862"/>
    </source>
</evidence>
<name>A0A5J4Z2J1_PORPP</name>
<dbReference type="Proteomes" id="UP000324585">
    <property type="component" value="Unassembled WGS sequence"/>
</dbReference>
<dbReference type="InterPro" id="IPR036155">
    <property type="entry name" value="Crypto/Photolyase_N_sf"/>
</dbReference>
<dbReference type="GO" id="GO:0003904">
    <property type="term" value="F:deoxyribodipyrimidine photo-lyase activity"/>
    <property type="evidence" value="ECO:0007669"/>
    <property type="project" value="TreeGrafter"/>
</dbReference>
<proteinExistence type="inferred from homology"/>
<gene>
    <name evidence="8" type="ORF">FVE85_0862</name>
</gene>
<feature type="binding site" evidence="4">
    <location>
        <begin position="405"/>
        <end position="407"/>
    </location>
    <ligand>
        <name>FAD</name>
        <dbReference type="ChEBI" id="CHEBI:57692"/>
    </ligand>
</feature>
<dbReference type="Gene3D" id="1.25.40.80">
    <property type="match status" value="1"/>
</dbReference>
<dbReference type="PANTHER" id="PTHR11455">
    <property type="entry name" value="CRYPTOCHROME"/>
    <property type="match status" value="1"/>
</dbReference>
<evidence type="ECO:0000256" key="3">
    <source>
        <dbReference type="ARBA" id="ARBA00022827"/>
    </source>
</evidence>
<dbReference type="EMBL" id="VRMN01000002">
    <property type="protein sequence ID" value="KAA8497133.1"/>
    <property type="molecule type" value="Genomic_DNA"/>
</dbReference>
<evidence type="ECO:0000313" key="8">
    <source>
        <dbReference type="EMBL" id="KAA8497133.1"/>
    </source>
</evidence>
<evidence type="ECO:0000256" key="4">
    <source>
        <dbReference type="PIRSR" id="PIRSR602081-1"/>
    </source>
</evidence>
<dbReference type="GO" id="GO:0005634">
    <property type="term" value="C:nucleus"/>
    <property type="evidence" value="ECO:0007669"/>
    <property type="project" value="TreeGrafter"/>
</dbReference>
<feature type="site" description="Electron transfer via tryptophanyl radical" evidence="5">
    <location>
        <position position="392"/>
    </location>
</feature>
<feature type="binding site" evidence="4">
    <location>
        <begin position="268"/>
        <end position="272"/>
    </location>
    <ligand>
        <name>FAD</name>
        <dbReference type="ChEBI" id="CHEBI:57692"/>
    </ligand>
</feature>
<evidence type="ECO:0000259" key="7">
    <source>
        <dbReference type="PROSITE" id="PS51645"/>
    </source>
</evidence>
<dbReference type="OMA" id="YTVFTPY"/>
<feature type="binding site" evidence="4">
    <location>
        <begin position="307"/>
        <end position="314"/>
    </location>
    <ligand>
        <name>FAD</name>
        <dbReference type="ChEBI" id="CHEBI:57692"/>
    </ligand>
</feature>
<comment type="cofactor">
    <cofactor evidence="4">
        <name>FAD</name>
        <dbReference type="ChEBI" id="CHEBI:57692"/>
    </cofactor>
    <text evidence="4">Binds 1 FAD per subunit.</text>
</comment>
<dbReference type="AlphaFoldDB" id="A0A5J4Z2J1"/>
<feature type="region of interest" description="Disordered" evidence="6">
    <location>
        <begin position="506"/>
        <end position="525"/>
    </location>
</feature>
<dbReference type="GO" id="GO:0032922">
    <property type="term" value="P:circadian regulation of gene expression"/>
    <property type="evidence" value="ECO:0007669"/>
    <property type="project" value="TreeGrafter"/>
</dbReference>
<dbReference type="InterPro" id="IPR005101">
    <property type="entry name" value="Cryptochr/Photolyase_FAD-bd"/>
</dbReference>
<dbReference type="InterPro" id="IPR006050">
    <property type="entry name" value="DNA_photolyase_N"/>
</dbReference>
<dbReference type="SUPFAM" id="SSF48173">
    <property type="entry name" value="Cryptochrome/photolyase FAD-binding domain"/>
    <property type="match status" value="1"/>
</dbReference>
<comment type="caution">
    <text evidence="8">The sequence shown here is derived from an EMBL/GenBank/DDBJ whole genome shotgun (WGS) entry which is preliminary data.</text>
</comment>
<dbReference type="GO" id="GO:0005737">
    <property type="term" value="C:cytoplasm"/>
    <property type="evidence" value="ECO:0007669"/>
    <property type="project" value="TreeGrafter"/>
</dbReference>
<keyword evidence="9" id="KW-1185">Reference proteome</keyword>
<dbReference type="Pfam" id="PF00875">
    <property type="entry name" value="DNA_photolyase"/>
    <property type="match status" value="1"/>
</dbReference>
<dbReference type="OrthoDB" id="435881at2759"/>
<sequence length="525" mass="60114">MTQPVLFWFRKSLRVHDNLALKRAVEYAAQHSATLVPVFVIDPHFVNPDKVGVVRMNFLLESLQDLSSTLQQHRAQQLLVLRGNPEQVFPDLLFARKGSESGISALFFENDTEPYAKQRDTRVGELARKADVHVESCYGHTLYDPDWLLKRARGGRPPETMSAFTALMESVGPPSKPVSAEDVMKSLANTPQDDELLRKQLMSEAQPLSIPNLAELGYPDASPSRLFKGGESAALEKLREFCARKKGECVRKFAKPETNPAAFEPPETTTLSPYMKFGCLSPREFYHRVESIRNSKSTQPPVSLIGQLYWREHFTLLGYVTPNFDRMEGNPLCRRIDWDTTPEYVSAWESGKTGYPWIDACMRQLVSEGWLHHLARHSVACFLTRGDLWQSWEVGKAVFEKHLIDADWSLNAANWMWLSCSAFFHQYFRVYSPSAFPKKYSHVAAFIRKYVPELRAMPDAYLLEPWKAPEKVQREAGCLIGKHYPSRVVIHEDISKENIQRMKRAFELNKTERPSSTGTKRSREE</sequence>
<dbReference type="GO" id="GO:0043153">
    <property type="term" value="P:entrainment of circadian clock by photoperiod"/>
    <property type="evidence" value="ECO:0007669"/>
    <property type="project" value="TreeGrafter"/>
</dbReference>
<evidence type="ECO:0000313" key="9">
    <source>
        <dbReference type="Proteomes" id="UP000324585"/>
    </source>
</evidence>
<dbReference type="InterPro" id="IPR002081">
    <property type="entry name" value="Cryptochrome/DNA_photolyase_1"/>
</dbReference>
<dbReference type="PANTHER" id="PTHR11455:SF9">
    <property type="entry name" value="CRYPTOCHROME CIRCADIAN CLOCK 5 ISOFORM X1"/>
    <property type="match status" value="1"/>
</dbReference>
<feature type="site" description="Electron transfer via tryptophanyl radical" evidence="5">
    <location>
        <position position="338"/>
    </location>
</feature>
<accession>A0A5J4Z2J1</accession>